<feature type="binding site" evidence="6">
    <location>
        <position position="57"/>
    </location>
    <ligand>
        <name>molybdate</name>
        <dbReference type="ChEBI" id="CHEBI:36264"/>
    </ligand>
</feature>
<comment type="caution">
    <text evidence="8">The sequence shown here is derived from an EMBL/GenBank/DDBJ whole genome shotgun (WGS) entry which is preliminary data.</text>
</comment>
<dbReference type="InterPro" id="IPR005950">
    <property type="entry name" value="ModA"/>
</dbReference>
<dbReference type="NCBIfam" id="TIGR01256">
    <property type="entry name" value="modA"/>
    <property type="match status" value="1"/>
</dbReference>
<evidence type="ECO:0000256" key="5">
    <source>
        <dbReference type="ARBA" id="ARBA00062515"/>
    </source>
</evidence>
<evidence type="ECO:0000256" key="4">
    <source>
        <dbReference type="ARBA" id="ARBA00022729"/>
    </source>
</evidence>
<keyword evidence="4 7" id="KW-0732">Signal</keyword>
<evidence type="ECO:0000313" key="8">
    <source>
        <dbReference type="EMBL" id="OWT60270.1"/>
    </source>
</evidence>
<evidence type="ECO:0000256" key="6">
    <source>
        <dbReference type="PIRSR" id="PIRSR004846-1"/>
    </source>
</evidence>
<evidence type="ECO:0000256" key="2">
    <source>
        <dbReference type="ARBA" id="ARBA00022505"/>
    </source>
</evidence>
<dbReference type="RefSeq" id="WP_088603527.1">
    <property type="nucleotide sequence ID" value="NZ_NJIH01000006.1"/>
</dbReference>
<sequence length="247" mass="26036">MYAAVVAAGFAVGTPAAMADEIVVSAAASLTNAFKDVAKQFEAKHPGTKVLTSFGASDVVLQQIVNGAPADVFASADEKAMDKAVAQKAVDPATRKDFARNGVVLIVPTDSKLGLHDVKDLKRADVKRVTYGNPASVPVGRYTEASLKQVGMWQAVQPKAVLAQNVRQALDYVARGEVEAGFVFGTDAAIMPDKVKVVQALPAPKPVLYPIAVVARKGVSPHAGEFVKFVLSPQGQEILAHYGFKKP</sequence>
<proteinExistence type="inferred from homology"/>
<comment type="similarity">
    <text evidence="1">Belongs to the bacterial solute-binding protein ModA family.</text>
</comment>
<keyword evidence="3 6" id="KW-0479">Metal-binding</keyword>
<comment type="subunit">
    <text evidence="5">The complex is composed of two ATP-binding proteins (ModC), two transmembrane proteins (ModB) and a solute-binding protein (ModA).</text>
</comment>
<feature type="signal peptide" evidence="7">
    <location>
        <begin position="1"/>
        <end position="19"/>
    </location>
</feature>
<dbReference type="GO" id="GO:1901359">
    <property type="term" value="F:tungstate binding"/>
    <property type="evidence" value="ECO:0007669"/>
    <property type="project" value="UniProtKB-ARBA"/>
</dbReference>
<feature type="binding site" evidence="6">
    <location>
        <position position="29"/>
    </location>
    <ligand>
        <name>molybdate</name>
        <dbReference type="ChEBI" id="CHEBI:36264"/>
    </ligand>
</feature>
<dbReference type="Gene3D" id="3.40.190.10">
    <property type="entry name" value="Periplasmic binding protein-like II"/>
    <property type="match status" value="2"/>
</dbReference>
<dbReference type="AlphaFoldDB" id="A0A225MK15"/>
<gene>
    <name evidence="8" type="primary">modA</name>
    <name evidence="8" type="ORF">CEY11_11490</name>
</gene>
<dbReference type="GO" id="GO:0015689">
    <property type="term" value="P:molybdate ion transport"/>
    <property type="evidence" value="ECO:0007669"/>
    <property type="project" value="InterPro"/>
</dbReference>
<protein>
    <submittedName>
        <fullName evidence="8">Molybdate ABC transporter substrate-binding protein</fullName>
    </submittedName>
</protein>
<feature type="chain" id="PRO_5013257116" evidence="7">
    <location>
        <begin position="20"/>
        <end position="247"/>
    </location>
</feature>
<dbReference type="PIRSF" id="PIRSF004846">
    <property type="entry name" value="ModA"/>
    <property type="match status" value="1"/>
</dbReference>
<keyword evidence="9" id="KW-1185">Reference proteome</keyword>
<dbReference type="InterPro" id="IPR050682">
    <property type="entry name" value="ModA/WtpA"/>
</dbReference>
<dbReference type="Proteomes" id="UP000214603">
    <property type="component" value="Unassembled WGS sequence"/>
</dbReference>
<name>A0A225MK15_9BURK</name>
<dbReference type="PANTHER" id="PTHR30632">
    <property type="entry name" value="MOLYBDATE-BINDING PERIPLASMIC PROTEIN"/>
    <property type="match status" value="1"/>
</dbReference>
<dbReference type="GO" id="GO:0030973">
    <property type="term" value="F:molybdate ion binding"/>
    <property type="evidence" value="ECO:0007669"/>
    <property type="project" value="UniProtKB-ARBA"/>
</dbReference>
<keyword evidence="2 6" id="KW-0500">Molybdenum</keyword>
<dbReference type="FunFam" id="3.40.190.10:FF:000035">
    <property type="entry name" value="Molybdate ABC transporter substrate-binding protein"/>
    <property type="match status" value="1"/>
</dbReference>
<accession>A0A225MK15</accession>
<feature type="binding site" evidence="6">
    <location>
        <position position="166"/>
    </location>
    <ligand>
        <name>molybdate</name>
        <dbReference type="ChEBI" id="CHEBI:36264"/>
    </ligand>
</feature>
<evidence type="ECO:0000256" key="3">
    <source>
        <dbReference type="ARBA" id="ARBA00022723"/>
    </source>
</evidence>
<dbReference type="Pfam" id="PF13531">
    <property type="entry name" value="SBP_bac_11"/>
    <property type="match status" value="1"/>
</dbReference>
<dbReference type="PANTHER" id="PTHR30632:SF0">
    <property type="entry name" value="SULFATE-BINDING PROTEIN"/>
    <property type="match status" value="1"/>
</dbReference>
<dbReference type="EMBL" id="NJIH01000006">
    <property type="protein sequence ID" value="OWT60270.1"/>
    <property type="molecule type" value="Genomic_DNA"/>
</dbReference>
<organism evidence="8 9">
    <name type="scientific">Candidimonas nitroreducens</name>
    <dbReference type="NCBI Taxonomy" id="683354"/>
    <lineage>
        <taxon>Bacteria</taxon>
        <taxon>Pseudomonadati</taxon>
        <taxon>Pseudomonadota</taxon>
        <taxon>Betaproteobacteria</taxon>
        <taxon>Burkholderiales</taxon>
        <taxon>Alcaligenaceae</taxon>
        <taxon>Candidimonas</taxon>
    </lineage>
</organism>
<dbReference type="OrthoDB" id="9785015at2"/>
<reference evidence="9" key="1">
    <citation type="submission" date="2017-06" db="EMBL/GenBank/DDBJ databases">
        <title>Herbaspirillum phytohormonus sp. nov., isolated from the root nodule of Robinia pseudoacacia in lead-zinc mine.</title>
        <authorList>
            <person name="Fan M."/>
            <person name="Lin Y."/>
        </authorList>
    </citation>
    <scope>NUCLEOTIDE SEQUENCE [LARGE SCALE GENOMIC DNA]</scope>
    <source>
        <strain evidence="9">SC-089</strain>
    </source>
</reference>
<dbReference type="GO" id="GO:0046872">
    <property type="term" value="F:metal ion binding"/>
    <property type="evidence" value="ECO:0007669"/>
    <property type="project" value="UniProtKB-KW"/>
</dbReference>
<evidence type="ECO:0000256" key="7">
    <source>
        <dbReference type="SAM" id="SignalP"/>
    </source>
</evidence>
<evidence type="ECO:0000313" key="9">
    <source>
        <dbReference type="Proteomes" id="UP000214603"/>
    </source>
</evidence>
<dbReference type="SUPFAM" id="SSF53850">
    <property type="entry name" value="Periplasmic binding protein-like II"/>
    <property type="match status" value="1"/>
</dbReference>
<evidence type="ECO:0000256" key="1">
    <source>
        <dbReference type="ARBA" id="ARBA00009175"/>
    </source>
</evidence>